<sequence length="26" mass="3035">MQIVNFLFSQTLIWLVKSITKINVPT</sequence>
<name>A0A0E9V196_ANGAN</name>
<dbReference type="EMBL" id="GBXM01036678">
    <property type="protein sequence ID" value="JAH71899.1"/>
    <property type="molecule type" value="Transcribed_RNA"/>
</dbReference>
<organism evidence="1">
    <name type="scientific">Anguilla anguilla</name>
    <name type="common">European freshwater eel</name>
    <name type="synonym">Muraena anguilla</name>
    <dbReference type="NCBI Taxonomy" id="7936"/>
    <lineage>
        <taxon>Eukaryota</taxon>
        <taxon>Metazoa</taxon>
        <taxon>Chordata</taxon>
        <taxon>Craniata</taxon>
        <taxon>Vertebrata</taxon>
        <taxon>Euteleostomi</taxon>
        <taxon>Actinopterygii</taxon>
        <taxon>Neopterygii</taxon>
        <taxon>Teleostei</taxon>
        <taxon>Anguilliformes</taxon>
        <taxon>Anguillidae</taxon>
        <taxon>Anguilla</taxon>
    </lineage>
</organism>
<dbReference type="AlphaFoldDB" id="A0A0E9V196"/>
<protein>
    <submittedName>
        <fullName evidence="1">Uncharacterized protein</fullName>
    </submittedName>
</protein>
<proteinExistence type="predicted"/>
<reference evidence="1" key="1">
    <citation type="submission" date="2014-11" db="EMBL/GenBank/DDBJ databases">
        <authorList>
            <person name="Amaro Gonzalez C."/>
        </authorList>
    </citation>
    <scope>NUCLEOTIDE SEQUENCE</scope>
</reference>
<accession>A0A0E9V196</accession>
<reference evidence="1" key="2">
    <citation type="journal article" date="2015" name="Fish Shellfish Immunol.">
        <title>Early steps in the European eel (Anguilla anguilla)-Vibrio vulnificus interaction in the gills: Role of the RtxA13 toxin.</title>
        <authorList>
            <person name="Callol A."/>
            <person name="Pajuelo D."/>
            <person name="Ebbesson L."/>
            <person name="Teles M."/>
            <person name="MacKenzie S."/>
            <person name="Amaro C."/>
        </authorList>
    </citation>
    <scope>NUCLEOTIDE SEQUENCE</scope>
</reference>
<evidence type="ECO:0000313" key="1">
    <source>
        <dbReference type="EMBL" id="JAH71899.1"/>
    </source>
</evidence>